<evidence type="ECO:0000313" key="2">
    <source>
        <dbReference type="Proteomes" id="UP000002011"/>
    </source>
</evidence>
<accession>C6VZK2</accession>
<evidence type="ECO:0000313" key="1">
    <source>
        <dbReference type="EMBL" id="ACT93480.1"/>
    </source>
</evidence>
<gene>
    <name evidence="1" type="ordered locus">Dfer_2258</name>
</gene>
<keyword evidence="1" id="KW-0808">Transferase</keyword>
<sequence length="300" mass="34541">MIIGKTSRTASDMTELILEVARKDHRILAVLQDGSRSNPNVTPDIFQDFDIIYVIEDLAPFLQDHSWVDVFGERMIMQMPEDMELYPADSELDGTFSYLMLFTDGNRIDLVMIPLQKLDQFTSDSLCKVLLDKNGIFNASPLPQASDASYWIQKPSERSFTDCCNEYWFTTASLGKALWRGEVVYVQELSNQVTRAALLQMLDWYIACRHDFKVDTGKWGKFYHRYLAPDLHQKLLATYATANLPDLWEATFASMDLFRYLAKSIAAELGYDYPEHWDQHVAAHLNHVKTLPANAQRIYD</sequence>
<dbReference type="EMBL" id="CP001619">
    <property type="protein sequence ID" value="ACT93480.1"/>
    <property type="molecule type" value="Genomic_DNA"/>
</dbReference>
<dbReference type="Gene3D" id="1.20.120.330">
    <property type="entry name" value="Nucleotidyltransferases domain 2"/>
    <property type="match status" value="1"/>
</dbReference>
<dbReference type="GO" id="GO:0016779">
    <property type="term" value="F:nucleotidyltransferase activity"/>
    <property type="evidence" value="ECO:0007669"/>
    <property type="project" value="UniProtKB-KW"/>
</dbReference>
<dbReference type="Gene3D" id="3.30.460.10">
    <property type="entry name" value="Beta Polymerase, domain 2"/>
    <property type="match status" value="1"/>
</dbReference>
<dbReference type="HOGENOM" id="CLU_076578_1_0_10"/>
<protein>
    <submittedName>
        <fullName evidence="1">Adenylyltransferase</fullName>
    </submittedName>
</protein>
<dbReference type="SUPFAM" id="SSF81631">
    <property type="entry name" value="PAP/OAS1 substrate-binding domain"/>
    <property type="match status" value="1"/>
</dbReference>
<dbReference type="KEGG" id="dfe:Dfer_2258"/>
<reference evidence="1 2" key="1">
    <citation type="journal article" date="2009" name="Stand. Genomic Sci.">
        <title>Complete genome sequence of Dyadobacter fermentans type strain (NS114).</title>
        <authorList>
            <person name="Lang E."/>
            <person name="Lapidus A."/>
            <person name="Chertkov O."/>
            <person name="Brettin T."/>
            <person name="Detter J.C."/>
            <person name="Han C."/>
            <person name="Copeland A."/>
            <person name="Glavina Del Rio T."/>
            <person name="Nolan M."/>
            <person name="Chen F."/>
            <person name="Lucas S."/>
            <person name="Tice H."/>
            <person name="Cheng J.F."/>
            <person name="Land M."/>
            <person name="Hauser L."/>
            <person name="Chang Y.J."/>
            <person name="Jeffries C.D."/>
            <person name="Kopitz M."/>
            <person name="Bruce D."/>
            <person name="Goodwin L."/>
            <person name="Pitluck S."/>
            <person name="Ovchinnikova G."/>
            <person name="Pati A."/>
            <person name="Ivanova N."/>
            <person name="Mavrommatis K."/>
            <person name="Chen A."/>
            <person name="Palaniappan K."/>
            <person name="Chain P."/>
            <person name="Bristow J."/>
            <person name="Eisen J.A."/>
            <person name="Markowitz V."/>
            <person name="Hugenholtz P."/>
            <person name="Goker M."/>
            <person name="Rohde M."/>
            <person name="Kyrpides N.C."/>
            <person name="Klenk H.P."/>
        </authorList>
    </citation>
    <scope>NUCLEOTIDE SEQUENCE [LARGE SCALE GENOMIC DNA]</scope>
    <source>
        <strain evidence="2">ATCC 700827 / DSM 18053 / CIP 107007 / KCTC 52180 / NS114</strain>
    </source>
</reference>
<keyword evidence="1" id="KW-0548">Nucleotidyltransferase</keyword>
<dbReference type="OrthoDB" id="9776406at2"/>
<name>C6VZK2_DYAFD</name>
<proteinExistence type="predicted"/>
<dbReference type="PIRSF" id="PIRSF000812">
    <property type="entry name" value="AAD"/>
    <property type="match status" value="1"/>
</dbReference>
<dbReference type="Pfam" id="PF04439">
    <property type="entry name" value="Adenyl_transf"/>
    <property type="match status" value="1"/>
</dbReference>
<dbReference type="SUPFAM" id="SSF81301">
    <property type="entry name" value="Nucleotidyltransferase"/>
    <property type="match status" value="1"/>
</dbReference>
<dbReference type="eggNOG" id="ENOG502Z7S1">
    <property type="taxonomic scope" value="Bacteria"/>
</dbReference>
<dbReference type="AlphaFoldDB" id="C6VZK2"/>
<keyword evidence="2" id="KW-1185">Reference proteome</keyword>
<dbReference type="InterPro" id="IPR007530">
    <property type="entry name" value="Aminoglycoside_adenylylTfrase"/>
</dbReference>
<dbReference type="Proteomes" id="UP000002011">
    <property type="component" value="Chromosome"/>
</dbReference>
<organism evidence="1 2">
    <name type="scientific">Dyadobacter fermentans (strain ATCC 700827 / DSM 18053 / CIP 107007 / KCTC 52180 / NS114)</name>
    <dbReference type="NCBI Taxonomy" id="471854"/>
    <lineage>
        <taxon>Bacteria</taxon>
        <taxon>Pseudomonadati</taxon>
        <taxon>Bacteroidota</taxon>
        <taxon>Cytophagia</taxon>
        <taxon>Cytophagales</taxon>
        <taxon>Spirosomataceae</taxon>
        <taxon>Dyadobacter</taxon>
    </lineage>
</organism>
<dbReference type="InterPro" id="IPR043519">
    <property type="entry name" value="NT_sf"/>
</dbReference>
<dbReference type="STRING" id="471854.Dfer_2258"/>